<dbReference type="InterPro" id="IPR037626">
    <property type="entry name" value="NUP37"/>
</dbReference>
<evidence type="ECO:0000256" key="1">
    <source>
        <dbReference type="PROSITE-ProRule" id="PRU00221"/>
    </source>
</evidence>
<proteinExistence type="predicted"/>
<dbReference type="PROSITE" id="PS50082">
    <property type="entry name" value="WD_REPEATS_2"/>
    <property type="match status" value="1"/>
</dbReference>
<gene>
    <name evidence="2" type="ORF">PISMIDRAFT_34219</name>
</gene>
<dbReference type="Gene3D" id="2.130.10.10">
    <property type="entry name" value="YVTN repeat-like/Quinoprotein amine dehydrogenase"/>
    <property type="match status" value="1"/>
</dbReference>
<dbReference type="PANTHER" id="PTHR22806:SF0">
    <property type="entry name" value="NUCLEOPORIN NUP37"/>
    <property type="match status" value="1"/>
</dbReference>
<dbReference type="SUPFAM" id="SSF50978">
    <property type="entry name" value="WD40 repeat-like"/>
    <property type="match status" value="1"/>
</dbReference>
<dbReference type="PANTHER" id="PTHR22806">
    <property type="entry name" value="NUCLEOPORIN NUP37 P37 -RELATED"/>
    <property type="match status" value="1"/>
</dbReference>
<dbReference type="STRING" id="765257.A0A0C9ZMC3"/>
<dbReference type="HOGENOM" id="CLU_2967379_0_0_1"/>
<protein>
    <submittedName>
        <fullName evidence="2">Uncharacterized protein</fullName>
    </submittedName>
</protein>
<keyword evidence="1" id="KW-0853">WD repeat</keyword>
<reference evidence="3" key="2">
    <citation type="submission" date="2015-01" db="EMBL/GenBank/DDBJ databases">
        <title>Evolutionary Origins and Diversification of the Mycorrhizal Mutualists.</title>
        <authorList>
            <consortium name="DOE Joint Genome Institute"/>
            <consortium name="Mycorrhizal Genomics Consortium"/>
            <person name="Kohler A."/>
            <person name="Kuo A."/>
            <person name="Nagy L.G."/>
            <person name="Floudas D."/>
            <person name="Copeland A."/>
            <person name="Barry K.W."/>
            <person name="Cichocki N."/>
            <person name="Veneault-Fourrey C."/>
            <person name="LaButti K."/>
            <person name="Lindquist E.A."/>
            <person name="Lipzen A."/>
            <person name="Lundell T."/>
            <person name="Morin E."/>
            <person name="Murat C."/>
            <person name="Riley R."/>
            <person name="Ohm R."/>
            <person name="Sun H."/>
            <person name="Tunlid A."/>
            <person name="Henrissat B."/>
            <person name="Grigoriev I.V."/>
            <person name="Hibbett D.S."/>
            <person name="Martin F."/>
        </authorList>
    </citation>
    <scope>NUCLEOTIDE SEQUENCE [LARGE SCALE GENOMIC DNA]</scope>
    <source>
        <strain evidence="3">441</strain>
    </source>
</reference>
<dbReference type="InterPro" id="IPR001680">
    <property type="entry name" value="WD40_rpt"/>
</dbReference>
<sequence length="59" mass="6430">HTDSINTLAFSPCGVYLASGGDDRQLIIWRVSDGTLLYRLVLESAVTAVMWHPTGRGVL</sequence>
<accession>A0A0C9ZMC3</accession>
<dbReference type="InterPro" id="IPR015943">
    <property type="entry name" value="WD40/YVTN_repeat-like_dom_sf"/>
</dbReference>
<reference evidence="2 3" key="1">
    <citation type="submission" date="2014-04" db="EMBL/GenBank/DDBJ databases">
        <authorList>
            <consortium name="DOE Joint Genome Institute"/>
            <person name="Kuo A."/>
            <person name="Kohler A."/>
            <person name="Costa M.D."/>
            <person name="Nagy L.G."/>
            <person name="Floudas D."/>
            <person name="Copeland A."/>
            <person name="Barry K.W."/>
            <person name="Cichocki N."/>
            <person name="Veneault-Fourrey C."/>
            <person name="LaButti K."/>
            <person name="Lindquist E.A."/>
            <person name="Lipzen A."/>
            <person name="Lundell T."/>
            <person name="Morin E."/>
            <person name="Murat C."/>
            <person name="Sun H."/>
            <person name="Tunlid A."/>
            <person name="Henrissat B."/>
            <person name="Grigoriev I.V."/>
            <person name="Hibbett D.S."/>
            <person name="Martin F."/>
            <person name="Nordberg H.P."/>
            <person name="Cantor M.N."/>
            <person name="Hua S.X."/>
        </authorList>
    </citation>
    <scope>NUCLEOTIDE SEQUENCE [LARGE SCALE GENOMIC DNA]</scope>
    <source>
        <strain evidence="2 3">441</strain>
    </source>
</reference>
<evidence type="ECO:0000313" key="2">
    <source>
        <dbReference type="EMBL" id="KIK27014.1"/>
    </source>
</evidence>
<feature type="non-terminal residue" evidence="2">
    <location>
        <position position="1"/>
    </location>
</feature>
<dbReference type="PROSITE" id="PS50294">
    <property type="entry name" value="WD_REPEATS_REGION"/>
    <property type="match status" value="1"/>
</dbReference>
<name>A0A0C9ZMC3_9AGAM</name>
<evidence type="ECO:0000313" key="3">
    <source>
        <dbReference type="Proteomes" id="UP000054018"/>
    </source>
</evidence>
<feature type="repeat" description="WD" evidence="1">
    <location>
        <begin position="1"/>
        <end position="39"/>
    </location>
</feature>
<dbReference type="GO" id="GO:0031080">
    <property type="term" value="C:nuclear pore outer ring"/>
    <property type="evidence" value="ECO:0007669"/>
    <property type="project" value="InterPro"/>
</dbReference>
<dbReference type="InterPro" id="IPR036322">
    <property type="entry name" value="WD40_repeat_dom_sf"/>
</dbReference>
<feature type="non-terminal residue" evidence="2">
    <location>
        <position position="59"/>
    </location>
</feature>
<dbReference type="Proteomes" id="UP000054018">
    <property type="component" value="Unassembled WGS sequence"/>
</dbReference>
<keyword evidence="3" id="KW-1185">Reference proteome</keyword>
<dbReference type="OrthoDB" id="2678523at2759"/>
<dbReference type="EMBL" id="KN833698">
    <property type="protein sequence ID" value="KIK27014.1"/>
    <property type="molecule type" value="Genomic_DNA"/>
</dbReference>
<organism evidence="2 3">
    <name type="scientific">Pisolithus microcarpus 441</name>
    <dbReference type="NCBI Taxonomy" id="765257"/>
    <lineage>
        <taxon>Eukaryota</taxon>
        <taxon>Fungi</taxon>
        <taxon>Dikarya</taxon>
        <taxon>Basidiomycota</taxon>
        <taxon>Agaricomycotina</taxon>
        <taxon>Agaricomycetes</taxon>
        <taxon>Agaricomycetidae</taxon>
        <taxon>Boletales</taxon>
        <taxon>Sclerodermatineae</taxon>
        <taxon>Pisolithaceae</taxon>
        <taxon>Pisolithus</taxon>
    </lineage>
</organism>
<dbReference type="Pfam" id="PF00400">
    <property type="entry name" value="WD40"/>
    <property type="match status" value="1"/>
</dbReference>
<dbReference type="AlphaFoldDB" id="A0A0C9ZMC3"/>